<dbReference type="EMBL" id="BQXS01000702">
    <property type="protein sequence ID" value="GKT29165.1"/>
    <property type="molecule type" value="Genomic_DNA"/>
</dbReference>
<comment type="caution">
    <text evidence="1">The sequence shown here is derived from an EMBL/GenBank/DDBJ whole genome shotgun (WGS) entry which is preliminary data.</text>
</comment>
<feature type="non-terminal residue" evidence="1">
    <location>
        <position position="31"/>
    </location>
</feature>
<protein>
    <submittedName>
        <fullName evidence="1">Uncharacterized protein</fullName>
    </submittedName>
</protein>
<reference evidence="1" key="1">
    <citation type="submission" date="2022-03" db="EMBL/GenBank/DDBJ databases">
        <title>Draft genome sequence of Aduncisulcus paluster, a free-living microaerophilic Fornicata.</title>
        <authorList>
            <person name="Yuyama I."/>
            <person name="Kume K."/>
            <person name="Tamura T."/>
            <person name="Inagaki Y."/>
            <person name="Hashimoto T."/>
        </authorList>
    </citation>
    <scope>NUCLEOTIDE SEQUENCE</scope>
    <source>
        <strain evidence="1">NY0171</strain>
    </source>
</reference>
<organism evidence="1 2">
    <name type="scientific">Aduncisulcus paluster</name>
    <dbReference type="NCBI Taxonomy" id="2918883"/>
    <lineage>
        <taxon>Eukaryota</taxon>
        <taxon>Metamonada</taxon>
        <taxon>Carpediemonas-like organisms</taxon>
        <taxon>Aduncisulcus</taxon>
    </lineage>
</organism>
<evidence type="ECO:0000313" key="2">
    <source>
        <dbReference type="Proteomes" id="UP001057375"/>
    </source>
</evidence>
<dbReference type="Proteomes" id="UP001057375">
    <property type="component" value="Unassembled WGS sequence"/>
</dbReference>
<evidence type="ECO:0000313" key="1">
    <source>
        <dbReference type="EMBL" id="GKT29165.1"/>
    </source>
</evidence>
<sequence>MVEDKRTQLIEQIIKLELDMFLAVNNRGGTS</sequence>
<accession>A0ABQ5KD95</accession>
<gene>
    <name evidence="1" type="ORF">ADUPG1_001077</name>
</gene>
<proteinExistence type="predicted"/>
<keyword evidence="2" id="KW-1185">Reference proteome</keyword>
<name>A0ABQ5KD95_9EUKA</name>